<comment type="caution">
    <text evidence="2">The sequence shown here is derived from an EMBL/GenBank/DDBJ whole genome shotgun (WGS) entry which is preliminary data.</text>
</comment>
<proteinExistence type="predicted"/>
<feature type="compositionally biased region" description="Basic and acidic residues" evidence="1">
    <location>
        <begin position="13"/>
        <end position="25"/>
    </location>
</feature>
<dbReference type="Proteomes" id="UP001155840">
    <property type="component" value="Unassembled WGS sequence"/>
</dbReference>
<reference evidence="2" key="1">
    <citation type="submission" date="2020-03" db="EMBL/GenBank/DDBJ databases">
        <title>Ferranicluibacter endophyticum gen. nov., sp. nov., a new genus isolated from Rubus ulmifolius Schott. stem.</title>
        <authorList>
            <person name="Roca-Couso R."/>
            <person name="Flores-Felix J.D."/>
            <person name="Igual J.M."/>
            <person name="Rivas R."/>
        </authorList>
    </citation>
    <scope>NUCLEOTIDE SEQUENCE</scope>
    <source>
        <strain evidence="2">CRRU44</strain>
    </source>
</reference>
<accession>A0AA43ZEE4</accession>
<gene>
    <name evidence="2" type="ORF">G8E10_11270</name>
</gene>
<evidence type="ECO:0000256" key="1">
    <source>
        <dbReference type="SAM" id="MobiDB-lite"/>
    </source>
</evidence>
<sequence>MFGKSLFQSVLERIEAEDPREDAEATPRSGIAGFNAGLAFDTERAAGGDAVRQAYADMDEAVSAAPEPPLPRPAPVLQAAKPLPRQRPAHLDRLTPAQVAEDLELSNADTPVTLAERRRAFANRNHPDRHAPEDREAATTRMTIANMLVDEALRRLKRGLPIGMTPQRPR</sequence>
<evidence type="ECO:0000313" key="3">
    <source>
        <dbReference type="Proteomes" id="UP001155840"/>
    </source>
</evidence>
<dbReference type="RefSeq" id="WP_167128902.1">
    <property type="nucleotide sequence ID" value="NZ_JAANCM010000005.1"/>
</dbReference>
<organism evidence="2 3">
    <name type="scientific">Ferranicluibacter rubi</name>
    <dbReference type="NCBI Taxonomy" id="2715133"/>
    <lineage>
        <taxon>Bacteria</taxon>
        <taxon>Pseudomonadati</taxon>
        <taxon>Pseudomonadota</taxon>
        <taxon>Alphaproteobacteria</taxon>
        <taxon>Hyphomicrobiales</taxon>
        <taxon>Rhizobiaceae</taxon>
        <taxon>Ferranicluibacter</taxon>
    </lineage>
</organism>
<dbReference type="AlphaFoldDB" id="A0AA43ZEE4"/>
<evidence type="ECO:0008006" key="4">
    <source>
        <dbReference type="Google" id="ProtNLM"/>
    </source>
</evidence>
<dbReference type="EMBL" id="JAANCM010000005">
    <property type="protein sequence ID" value="NHT76318.1"/>
    <property type="molecule type" value="Genomic_DNA"/>
</dbReference>
<name>A0AA43ZEE4_9HYPH</name>
<evidence type="ECO:0000313" key="2">
    <source>
        <dbReference type="EMBL" id="NHT76318.1"/>
    </source>
</evidence>
<keyword evidence="3" id="KW-1185">Reference proteome</keyword>
<protein>
    <recommendedName>
        <fullName evidence="4">J domain-containing protein</fullName>
    </recommendedName>
</protein>
<feature type="region of interest" description="Disordered" evidence="1">
    <location>
        <begin position="13"/>
        <end position="34"/>
    </location>
</feature>